<proteinExistence type="predicted"/>
<dbReference type="InterPro" id="IPR044992">
    <property type="entry name" value="ChyE-like"/>
</dbReference>
<name>A0A1Y0IDN6_9GAMM</name>
<dbReference type="OrthoDB" id="9813383at2"/>
<dbReference type="EMBL" id="CP021425">
    <property type="protein sequence ID" value="ARU58632.1"/>
    <property type="molecule type" value="Genomic_DNA"/>
</dbReference>
<dbReference type="CDD" id="cd01741">
    <property type="entry name" value="GATase1_1"/>
    <property type="match status" value="1"/>
</dbReference>
<dbReference type="RefSeq" id="WP_087463390.1">
    <property type="nucleotide sequence ID" value="NZ_CP021425.1"/>
</dbReference>
<dbReference type="GO" id="GO:0005829">
    <property type="term" value="C:cytosol"/>
    <property type="evidence" value="ECO:0007669"/>
    <property type="project" value="TreeGrafter"/>
</dbReference>
<gene>
    <name evidence="2" type="ORF">OLMES_4637</name>
</gene>
<dbReference type="GO" id="GO:0016740">
    <property type="term" value="F:transferase activity"/>
    <property type="evidence" value="ECO:0007669"/>
    <property type="project" value="UniProtKB-KW"/>
</dbReference>
<keyword evidence="3" id="KW-1185">Reference proteome</keyword>
<dbReference type="Pfam" id="PF00117">
    <property type="entry name" value="GATase"/>
    <property type="match status" value="1"/>
</dbReference>
<dbReference type="Gene3D" id="3.40.50.880">
    <property type="match status" value="1"/>
</dbReference>
<dbReference type="SUPFAM" id="SSF52317">
    <property type="entry name" value="Class I glutamine amidotransferase-like"/>
    <property type="match status" value="1"/>
</dbReference>
<sequence>MNTRKTIAIIDCDYLYDHLKDEYHSYPEMFARAAQRCDLDLEFCNYSAIDEQLPSPIPEMDGWVIMGSKFGAYEDRPWINALKAFIRTLYERGDKITGVCFGHQIIHLALGGEVRKASVGWGVGVHDYELDHSPEWLPGARSHLSLIVSHQDQVIRMAPRAKRIAGSAFCPNAICLIDEQVLTCQAHPEFTPDYSRQLMNIRRTCIGEQIVQNGEQSLSKELHSAVVLNWFETLFKRG</sequence>
<accession>A0A1Y0IDN6</accession>
<dbReference type="Proteomes" id="UP000196027">
    <property type="component" value="Chromosome"/>
</dbReference>
<evidence type="ECO:0000313" key="3">
    <source>
        <dbReference type="Proteomes" id="UP000196027"/>
    </source>
</evidence>
<dbReference type="PROSITE" id="PS51273">
    <property type="entry name" value="GATASE_TYPE_1"/>
    <property type="match status" value="1"/>
</dbReference>
<feature type="domain" description="Glutamine amidotransferase" evidence="1">
    <location>
        <begin position="19"/>
        <end position="193"/>
    </location>
</feature>
<evidence type="ECO:0000259" key="1">
    <source>
        <dbReference type="Pfam" id="PF00117"/>
    </source>
</evidence>
<dbReference type="KEGG" id="ome:OLMES_4637"/>
<dbReference type="InterPro" id="IPR017926">
    <property type="entry name" value="GATASE"/>
</dbReference>
<dbReference type="PANTHER" id="PTHR42695">
    <property type="entry name" value="GLUTAMINE AMIDOTRANSFERASE YLR126C-RELATED"/>
    <property type="match status" value="1"/>
</dbReference>
<dbReference type="InterPro" id="IPR029062">
    <property type="entry name" value="Class_I_gatase-like"/>
</dbReference>
<organism evidence="2 3">
    <name type="scientific">Oleiphilus messinensis</name>
    <dbReference type="NCBI Taxonomy" id="141451"/>
    <lineage>
        <taxon>Bacteria</taxon>
        <taxon>Pseudomonadati</taxon>
        <taxon>Pseudomonadota</taxon>
        <taxon>Gammaproteobacteria</taxon>
        <taxon>Oceanospirillales</taxon>
        <taxon>Oleiphilaceae</taxon>
        <taxon>Oleiphilus</taxon>
    </lineage>
</organism>
<protein>
    <submittedName>
        <fullName evidence="2">Amidotransferase</fullName>
    </submittedName>
</protein>
<keyword evidence="2" id="KW-0808">Transferase</keyword>
<dbReference type="AlphaFoldDB" id="A0A1Y0IDN6"/>
<evidence type="ECO:0000313" key="2">
    <source>
        <dbReference type="EMBL" id="ARU58632.1"/>
    </source>
</evidence>
<dbReference type="PANTHER" id="PTHR42695:SF5">
    <property type="entry name" value="GLUTAMINE AMIDOTRANSFERASE YLR126C-RELATED"/>
    <property type="match status" value="1"/>
</dbReference>
<reference evidence="2 3" key="1">
    <citation type="submission" date="2017-05" db="EMBL/GenBank/DDBJ databases">
        <title>Genomic insights into alkan degradation activity of Oleiphilus messinensis.</title>
        <authorList>
            <person name="Kozyavkin S.A."/>
            <person name="Slesarev A.I."/>
            <person name="Golyshin P.N."/>
            <person name="Korzhenkov A."/>
            <person name="Golyshina O.N."/>
            <person name="Toshchakov S.V."/>
        </authorList>
    </citation>
    <scope>NUCLEOTIDE SEQUENCE [LARGE SCALE GENOMIC DNA]</scope>
    <source>
        <strain evidence="2 3">ME102</strain>
    </source>
</reference>